<dbReference type="InterPro" id="IPR051815">
    <property type="entry name" value="Molybdate_resp_trans_reg"/>
</dbReference>
<feature type="domain" description="HTH lysR-type" evidence="2">
    <location>
        <begin position="21"/>
        <end position="66"/>
    </location>
</feature>
<dbReference type="SUPFAM" id="SSF46785">
    <property type="entry name" value="Winged helix' DNA-binding domain"/>
    <property type="match status" value="1"/>
</dbReference>
<dbReference type="PANTHER" id="PTHR30432:SF1">
    <property type="entry name" value="DNA-BINDING TRANSCRIPTIONAL DUAL REGULATOR MODE"/>
    <property type="match status" value="1"/>
</dbReference>
<dbReference type="EMBL" id="BJZT01000005">
    <property type="protein sequence ID" value="GEO98107.1"/>
    <property type="molecule type" value="Genomic_DNA"/>
</dbReference>
<dbReference type="PANTHER" id="PTHR30432">
    <property type="entry name" value="TRANSCRIPTIONAL REGULATOR MODE"/>
    <property type="match status" value="1"/>
</dbReference>
<evidence type="ECO:0000256" key="1">
    <source>
        <dbReference type="SAM" id="MobiDB-lite"/>
    </source>
</evidence>
<evidence type="ECO:0000313" key="3">
    <source>
        <dbReference type="EMBL" id="GEO98107.1"/>
    </source>
</evidence>
<dbReference type="GO" id="GO:0003700">
    <property type="term" value="F:DNA-binding transcription factor activity"/>
    <property type="evidence" value="ECO:0007669"/>
    <property type="project" value="InterPro"/>
</dbReference>
<dbReference type="InterPro" id="IPR036388">
    <property type="entry name" value="WH-like_DNA-bd_sf"/>
</dbReference>
<organism evidence="3 4">
    <name type="scientific">Methylobacterium haplocladii</name>
    <dbReference type="NCBI Taxonomy" id="1176176"/>
    <lineage>
        <taxon>Bacteria</taxon>
        <taxon>Pseudomonadati</taxon>
        <taxon>Pseudomonadota</taxon>
        <taxon>Alphaproteobacteria</taxon>
        <taxon>Hyphomicrobiales</taxon>
        <taxon>Methylobacteriaceae</taxon>
        <taxon>Methylobacterium</taxon>
    </lineage>
</organism>
<dbReference type="Proteomes" id="UP000321258">
    <property type="component" value="Unassembled WGS sequence"/>
</dbReference>
<dbReference type="InterPro" id="IPR000847">
    <property type="entry name" value="LysR_HTH_N"/>
</dbReference>
<comment type="caution">
    <text evidence="3">The sequence shown here is derived from an EMBL/GenBank/DDBJ whole genome shotgun (WGS) entry which is preliminary data.</text>
</comment>
<dbReference type="RefSeq" id="WP_147076392.1">
    <property type="nucleotide sequence ID" value="NZ_BJZT01000005.1"/>
</dbReference>
<gene>
    <name evidence="3" type="ORF">MHA02_04950</name>
</gene>
<dbReference type="Gene3D" id="1.10.10.10">
    <property type="entry name" value="Winged helix-like DNA-binding domain superfamily/Winged helix DNA-binding domain"/>
    <property type="match status" value="1"/>
</dbReference>
<dbReference type="InterPro" id="IPR036390">
    <property type="entry name" value="WH_DNA-bd_sf"/>
</dbReference>
<dbReference type="OrthoDB" id="9800709at2"/>
<dbReference type="Pfam" id="PF00126">
    <property type="entry name" value="HTH_1"/>
    <property type="match status" value="1"/>
</dbReference>
<evidence type="ECO:0000313" key="4">
    <source>
        <dbReference type="Proteomes" id="UP000321258"/>
    </source>
</evidence>
<name>A0A512IK55_9HYPH</name>
<proteinExistence type="predicted"/>
<feature type="region of interest" description="Disordered" evidence="1">
    <location>
        <begin position="109"/>
        <end position="141"/>
    </location>
</feature>
<accession>A0A512IK55</accession>
<sequence length="141" mass="14817">MATLSIRIDLGQDNRVGPGKVQLLEMIAEHGSISAAGRALGMSYRRAWMLVEAMNTGFGQPVVESQIGGKAGGGARLSAFGTDVIAHYRAIERAAEKAAAPFLARLAPQRTEAGALDPAEDPRPPDERGSNAPYAASERST</sequence>
<protein>
    <recommendedName>
        <fullName evidence="2">HTH lysR-type domain-containing protein</fullName>
    </recommendedName>
</protein>
<dbReference type="AlphaFoldDB" id="A0A512IK55"/>
<keyword evidence="4" id="KW-1185">Reference proteome</keyword>
<evidence type="ECO:0000259" key="2">
    <source>
        <dbReference type="Pfam" id="PF00126"/>
    </source>
</evidence>
<feature type="compositionally biased region" description="Basic and acidic residues" evidence="1">
    <location>
        <begin position="120"/>
        <end position="129"/>
    </location>
</feature>
<reference evidence="3 4" key="1">
    <citation type="submission" date="2019-07" db="EMBL/GenBank/DDBJ databases">
        <title>Whole genome shotgun sequence of Methylobacterium haplocladii NBRC 107714.</title>
        <authorList>
            <person name="Hosoyama A."/>
            <person name="Uohara A."/>
            <person name="Ohji S."/>
            <person name="Ichikawa N."/>
        </authorList>
    </citation>
    <scope>NUCLEOTIDE SEQUENCE [LARGE SCALE GENOMIC DNA]</scope>
    <source>
        <strain evidence="3 4">NBRC 107714</strain>
    </source>
</reference>